<dbReference type="PROSITE" id="PS51257">
    <property type="entry name" value="PROKAR_LIPOPROTEIN"/>
    <property type="match status" value="1"/>
</dbReference>
<evidence type="ECO:0000256" key="1">
    <source>
        <dbReference type="ARBA" id="ARBA00004196"/>
    </source>
</evidence>
<dbReference type="FunFam" id="3.90.76.10:FF:000001">
    <property type="entry name" value="Oligopeptide ABC transporter substrate-binding protein"/>
    <property type="match status" value="1"/>
</dbReference>
<keyword evidence="9" id="KW-1185">Reference proteome</keyword>
<accession>A0A6A8MFC2</accession>
<dbReference type="FunFam" id="3.10.105.10:FF:000001">
    <property type="entry name" value="Oligopeptide ABC transporter, oligopeptide-binding protein"/>
    <property type="match status" value="1"/>
</dbReference>
<dbReference type="AlphaFoldDB" id="A0A6A8MFC2"/>
<organism evidence="8 9">
    <name type="scientific">Lactobacillus porci</name>
    <dbReference type="NCBI Taxonomy" id="2012477"/>
    <lineage>
        <taxon>Bacteria</taxon>
        <taxon>Bacillati</taxon>
        <taxon>Bacillota</taxon>
        <taxon>Bacilli</taxon>
        <taxon>Lactobacillales</taxon>
        <taxon>Lactobacillaceae</taxon>
        <taxon>Lactobacillus</taxon>
    </lineage>
</organism>
<comment type="subcellular location">
    <subcellularLocation>
        <location evidence="1">Cell envelope</location>
    </subcellularLocation>
</comment>
<evidence type="ECO:0000256" key="4">
    <source>
        <dbReference type="ARBA" id="ARBA00022729"/>
    </source>
</evidence>
<evidence type="ECO:0000256" key="3">
    <source>
        <dbReference type="ARBA" id="ARBA00022448"/>
    </source>
</evidence>
<keyword evidence="3" id="KW-0813">Transport</keyword>
<dbReference type="RefSeq" id="WP_154549125.1">
    <property type="nucleotide sequence ID" value="NZ_VUMX01000021.1"/>
</dbReference>
<keyword evidence="5" id="KW-0571">Peptide transport</keyword>
<keyword evidence="4 6" id="KW-0732">Signal</keyword>
<dbReference type="InterPro" id="IPR000914">
    <property type="entry name" value="SBP_5_dom"/>
</dbReference>
<dbReference type="EMBL" id="VUMX01000021">
    <property type="protein sequence ID" value="MST87519.1"/>
    <property type="molecule type" value="Genomic_DNA"/>
</dbReference>
<dbReference type="SUPFAM" id="SSF53850">
    <property type="entry name" value="Periplasmic binding protein-like II"/>
    <property type="match status" value="1"/>
</dbReference>
<reference evidence="8 9" key="1">
    <citation type="submission" date="2019-08" db="EMBL/GenBank/DDBJ databases">
        <title>In-depth cultivation of the pig gut microbiome towards novel bacterial diversity and tailored functional studies.</title>
        <authorList>
            <person name="Wylensek D."/>
            <person name="Hitch T.C.A."/>
            <person name="Clavel T."/>
        </authorList>
    </citation>
    <scope>NUCLEOTIDE SEQUENCE [LARGE SCALE GENOMIC DNA]</scope>
    <source>
        <strain evidence="8 9">Bifido-178-WT-2B</strain>
    </source>
</reference>
<evidence type="ECO:0000256" key="6">
    <source>
        <dbReference type="SAM" id="SignalP"/>
    </source>
</evidence>
<dbReference type="PANTHER" id="PTHR30290:SF10">
    <property type="entry name" value="PERIPLASMIC OLIGOPEPTIDE-BINDING PROTEIN-RELATED"/>
    <property type="match status" value="1"/>
</dbReference>
<evidence type="ECO:0000313" key="8">
    <source>
        <dbReference type="EMBL" id="MST87519.1"/>
    </source>
</evidence>
<dbReference type="Pfam" id="PF00496">
    <property type="entry name" value="SBP_bac_5"/>
    <property type="match status" value="1"/>
</dbReference>
<dbReference type="InterPro" id="IPR039424">
    <property type="entry name" value="SBP_5"/>
</dbReference>
<keyword evidence="5" id="KW-0653">Protein transport</keyword>
<comment type="similarity">
    <text evidence="2">Belongs to the bacterial solute-binding protein 5 family.</text>
</comment>
<feature type="signal peptide" evidence="6">
    <location>
        <begin position="1"/>
        <end position="19"/>
    </location>
</feature>
<proteinExistence type="inferred from homology"/>
<dbReference type="PANTHER" id="PTHR30290">
    <property type="entry name" value="PERIPLASMIC BINDING COMPONENT OF ABC TRANSPORTER"/>
    <property type="match status" value="1"/>
</dbReference>
<dbReference type="Proteomes" id="UP000438120">
    <property type="component" value="Unassembled WGS sequence"/>
</dbReference>
<dbReference type="OrthoDB" id="403896at2"/>
<comment type="caution">
    <text evidence="8">The sequence shown here is derived from an EMBL/GenBank/DDBJ whole genome shotgun (WGS) entry which is preliminary data.</text>
</comment>
<gene>
    <name evidence="8" type="ORF">FYJ62_07760</name>
</gene>
<dbReference type="GO" id="GO:0030288">
    <property type="term" value="C:outer membrane-bounded periplasmic space"/>
    <property type="evidence" value="ECO:0007669"/>
    <property type="project" value="UniProtKB-ARBA"/>
</dbReference>
<feature type="chain" id="PRO_5038547285" evidence="6">
    <location>
        <begin position="20"/>
        <end position="541"/>
    </location>
</feature>
<dbReference type="CDD" id="cd08504">
    <property type="entry name" value="PBP2_OppA"/>
    <property type="match status" value="1"/>
</dbReference>
<dbReference type="Gene3D" id="3.40.190.10">
    <property type="entry name" value="Periplasmic binding protein-like II"/>
    <property type="match status" value="1"/>
</dbReference>
<dbReference type="GO" id="GO:1904680">
    <property type="term" value="F:peptide transmembrane transporter activity"/>
    <property type="evidence" value="ECO:0007669"/>
    <property type="project" value="TreeGrafter"/>
</dbReference>
<protein>
    <submittedName>
        <fullName evidence="8">Peptide ABC transporter substrate-binding protein</fullName>
    </submittedName>
</protein>
<dbReference type="Gene3D" id="3.90.76.10">
    <property type="entry name" value="Dipeptide-binding Protein, Domain 1"/>
    <property type="match status" value="1"/>
</dbReference>
<evidence type="ECO:0000313" key="9">
    <source>
        <dbReference type="Proteomes" id="UP000438120"/>
    </source>
</evidence>
<evidence type="ECO:0000256" key="5">
    <source>
        <dbReference type="ARBA" id="ARBA00022856"/>
    </source>
</evidence>
<sequence length="541" mass="59685">MNKSFALTALTVITLPLLAACSKSSASTTQVKQVLNWPSYGEVTTMDPAKNNDVYGGEQLGATLEGLVRLGNNSKILPGIAKSWTESKDGKTLTFTLRKNARWSNGDQVTAQDFVYAFRRQVNPKTASTQSYNFSGVKNADAILKSKKPVSSLGVKATGKYKLTITLERKVPYFKLLLASSPFAPQNKKFIEKCGKKYGTAGKYTLSDGAFVIKGWTGSNLTWKLVKNPYYYAKSSVKLTKINFTVVKSQSTSYNLYQAGKLDMTTLSATQSKSLKGKSGWQIKQNDRSQYLMYNFKTDKNLRNRYLRLAISAAINKATLAKTLNAANVPATSLTPKGIADKATGKDFSQEVITKSNKALQAGDKTLAKTYYQKALKQLGKKQITIKLLGDDTDDAKKTTEFIQSALESTLGMKVEVTNMPFKNRFAKEEAGDFDVILDGWSSDYADPNSFLEMFQKSNVNNYGSWYNTAYDTAVAKSKTASSTKARWAYLRQAEKILLSEQGVTPLYYGNTASLVNPKLKGITLQGAGLAYDFRDAYFVN</sequence>
<dbReference type="GO" id="GO:0015833">
    <property type="term" value="P:peptide transport"/>
    <property type="evidence" value="ECO:0007669"/>
    <property type="project" value="UniProtKB-KW"/>
</dbReference>
<dbReference type="Gene3D" id="3.10.105.10">
    <property type="entry name" value="Dipeptide-binding Protein, Domain 3"/>
    <property type="match status" value="1"/>
</dbReference>
<evidence type="ECO:0000256" key="2">
    <source>
        <dbReference type="ARBA" id="ARBA00005695"/>
    </source>
</evidence>
<dbReference type="GO" id="GO:0043190">
    <property type="term" value="C:ATP-binding cassette (ABC) transporter complex"/>
    <property type="evidence" value="ECO:0007669"/>
    <property type="project" value="InterPro"/>
</dbReference>
<evidence type="ECO:0000259" key="7">
    <source>
        <dbReference type="Pfam" id="PF00496"/>
    </source>
</evidence>
<dbReference type="InterPro" id="IPR030678">
    <property type="entry name" value="Peptide/Ni-bd"/>
</dbReference>
<feature type="domain" description="Solute-binding protein family 5" evidence="7">
    <location>
        <begin position="76"/>
        <end position="461"/>
    </location>
</feature>
<name>A0A6A8MFC2_9LACO</name>
<dbReference type="PIRSF" id="PIRSF002741">
    <property type="entry name" value="MppA"/>
    <property type="match status" value="1"/>
</dbReference>